<evidence type="ECO:0000256" key="5">
    <source>
        <dbReference type="ARBA" id="ARBA00023015"/>
    </source>
</evidence>
<comment type="subcellular location">
    <subcellularLocation>
        <location evidence="1">Nucleus</location>
    </subcellularLocation>
</comment>
<dbReference type="GeneTree" id="ENSGT00390000018550"/>
<reference evidence="13" key="2">
    <citation type="submission" date="2020-05" db="UniProtKB">
        <authorList>
            <consortium name="Ensembl"/>
        </authorList>
    </citation>
    <scope>IDENTIFICATION</scope>
</reference>
<protein>
    <recommendedName>
        <fullName evidence="3">Swi5-dependent recombination DNA repair protein 1 homolog</fullName>
    </recommendedName>
    <alternativeName>
        <fullName evidence="10">Meiosis protein 5 homolog</fullName>
    </alternativeName>
</protein>
<evidence type="ECO:0000256" key="10">
    <source>
        <dbReference type="ARBA" id="ARBA00033234"/>
    </source>
</evidence>
<keyword evidence="8" id="KW-0234">DNA repair</keyword>
<reference evidence="13" key="1">
    <citation type="journal article" date="2010" name="Science">
        <title>The genome of the Western clawed frog Xenopus tropicalis.</title>
        <authorList>
            <person name="Hellsten U."/>
            <person name="Harland R.M."/>
            <person name="Gilchrist M.J."/>
            <person name="Hendrix D."/>
            <person name="Jurka J."/>
            <person name="Kapitonov V."/>
            <person name="Ovcharenko I."/>
            <person name="Putnam N.H."/>
            <person name="Shu S."/>
            <person name="Taher L."/>
            <person name="Blitz I.L."/>
            <person name="Blumberg B."/>
            <person name="Dichmann D.S."/>
            <person name="Dubchak I."/>
            <person name="Amaya E."/>
            <person name="Detter J.C."/>
            <person name="Fletcher R."/>
            <person name="Gerhard D.S."/>
            <person name="Goodstein D."/>
            <person name="Graves T."/>
            <person name="Grigoriev I.V."/>
            <person name="Grimwood J."/>
            <person name="Kawashima T."/>
            <person name="Lindquist E."/>
            <person name="Lucas S.M."/>
            <person name="Mead P.E."/>
            <person name="Mitros T."/>
            <person name="Ogino H."/>
            <person name="Ohta Y."/>
            <person name="Poliakov A.V."/>
            <person name="Pollet N."/>
            <person name="Robert J."/>
            <person name="Salamov A."/>
            <person name="Sater A.K."/>
            <person name="Schmutz J."/>
            <person name="Terry A."/>
            <person name="Vize P.D."/>
            <person name="Warren W.C."/>
            <person name="Wells D."/>
            <person name="Wills A."/>
            <person name="Wilson R.K."/>
            <person name="Zimmerman L.B."/>
            <person name="Zorn A.M."/>
            <person name="Grainger R."/>
            <person name="Grammer T."/>
            <person name="Khokha M.K."/>
            <person name="Richardson P.M."/>
            <person name="Rokhsar D.S."/>
        </authorList>
    </citation>
    <scope>NUCLEOTIDE SEQUENCE [LARGE SCALE GENOMIC DNA]</scope>
    <source>
        <strain evidence="13">Nigerian</strain>
    </source>
</reference>
<dbReference type="InParanoid" id="A0A6I8RCQ6"/>
<proteinExistence type="inferred from homology"/>
<evidence type="ECO:0000256" key="9">
    <source>
        <dbReference type="ARBA" id="ARBA00023242"/>
    </source>
</evidence>
<sequence>MSGRCHLYLIHAAIIPISVATEEWSRKILIKGERKPMSATLRERLRKTRRSFNGAFSVAKRLKVDCEENESSSDCPNNNLPSHKDSELNATKTDVNFVSVEDVHRLSSGTSSAASSPINSKDSFHHQEMLQEKKLLLKKVKEKEDTLRRLKMAKLYRSKNNLSELQSLIEKWRKGSQLLLYELQAALSAENNKVTLTQLIESCGLDEKLLHYSRTEEDFTDQ</sequence>
<accession>A0A6I8RCQ6</accession>
<feature type="region of interest" description="Disordered" evidence="12">
    <location>
        <begin position="67"/>
        <end position="88"/>
    </location>
</feature>
<dbReference type="GO" id="GO:0000724">
    <property type="term" value="P:double-strand break repair via homologous recombination"/>
    <property type="evidence" value="ECO:0007669"/>
    <property type="project" value="InterPro"/>
</dbReference>
<dbReference type="FunCoup" id="A0A6I8RCQ6">
    <property type="interactions" value="2391"/>
</dbReference>
<gene>
    <name evidence="13" type="primary">sfr1</name>
</gene>
<keyword evidence="5" id="KW-0805">Transcription regulation</keyword>
<dbReference type="Pfam" id="PF10376">
    <property type="entry name" value="Mei5"/>
    <property type="match status" value="1"/>
</dbReference>
<evidence type="ECO:0000256" key="1">
    <source>
        <dbReference type="ARBA" id="ARBA00004123"/>
    </source>
</evidence>
<evidence type="ECO:0000313" key="13">
    <source>
        <dbReference type="Ensembl" id="ENSXETP00000083314"/>
    </source>
</evidence>
<evidence type="ECO:0000256" key="11">
    <source>
        <dbReference type="SAM" id="Coils"/>
    </source>
</evidence>
<keyword evidence="6 11" id="KW-0175">Coiled coil</keyword>
<evidence type="ECO:0000256" key="3">
    <source>
        <dbReference type="ARBA" id="ARBA00014688"/>
    </source>
</evidence>
<dbReference type="InterPro" id="IPR042429">
    <property type="entry name" value="SFR1"/>
</dbReference>
<dbReference type="Ensembl" id="ENSXETT00000082257">
    <property type="protein sequence ID" value="ENSXETP00000083314"/>
    <property type="gene ID" value="ENSXETG00000011407"/>
</dbReference>
<dbReference type="AlphaFoldDB" id="A0A6I8RCQ6"/>
<organism evidence="13">
    <name type="scientific">Xenopus tropicalis</name>
    <name type="common">Western clawed frog</name>
    <name type="synonym">Silurana tropicalis</name>
    <dbReference type="NCBI Taxonomy" id="8364"/>
    <lineage>
        <taxon>Eukaryota</taxon>
        <taxon>Metazoa</taxon>
        <taxon>Chordata</taxon>
        <taxon>Craniata</taxon>
        <taxon>Vertebrata</taxon>
        <taxon>Euteleostomi</taxon>
        <taxon>Amphibia</taxon>
        <taxon>Batrachia</taxon>
        <taxon>Anura</taxon>
        <taxon>Pipoidea</taxon>
        <taxon>Pipidae</taxon>
        <taxon>Xenopodinae</taxon>
        <taxon>Xenopus</taxon>
        <taxon>Silurana</taxon>
    </lineage>
</organism>
<evidence type="ECO:0000256" key="2">
    <source>
        <dbReference type="ARBA" id="ARBA00008729"/>
    </source>
</evidence>
<dbReference type="PANTHER" id="PTHR28643:SF1">
    <property type="entry name" value="SWI5-DEPENDENT RECOMBINATION DNA REPAIR PROTEIN 1 HOMOLOG"/>
    <property type="match status" value="1"/>
</dbReference>
<keyword evidence="4" id="KW-0227">DNA damage</keyword>
<keyword evidence="7" id="KW-0804">Transcription</keyword>
<evidence type="ECO:0000256" key="7">
    <source>
        <dbReference type="ARBA" id="ARBA00023163"/>
    </source>
</evidence>
<dbReference type="GO" id="GO:0003713">
    <property type="term" value="F:transcription coactivator activity"/>
    <property type="evidence" value="ECO:0007669"/>
    <property type="project" value="InterPro"/>
</dbReference>
<keyword evidence="9" id="KW-0539">Nucleus</keyword>
<dbReference type="GO" id="GO:0032798">
    <property type="term" value="C:Swi5-Sfr1 complex"/>
    <property type="evidence" value="ECO:0007669"/>
    <property type="project" value="InterPro"/>
</dbReference>
<dbReference type="PANTHER" id="PTHR28643">
    <property type="entry name" value="SWI5-DEPENDENT RECOMBINATION DNA REPAIR PROTEIN 1 HOMOLOG"/>
    <property type="match status" value="1"/>
</dbReference>
<name>A0A6I8RCQ6_XENTR</name>
<dbReference type="InterPro" id="IPR018468">
    <property type="entry name" value="SFR1/Mei5"/>
</dbReference>
<evidence type="ECO:0000256" key="8">
    <source>
        <dbReference type="ARBA" id="ARBA00023204"/>
    </source>
</evidence>
<comment type="similarity">
    <text evidence="2">Belongs to the SFR1/MEI5 family.</text>
</comment>
<dbReference type="Gene3D" id="6.10.140.1020">
    <property type="match status" value="1"/>
</dbReference>
<dbReference type="Bgee" id="ENSXETG00000011407">
    <property type="expression patterns" value="Expressed in ovary and 12 other cell types or tissues"/>
</dbReference>
<evidence type="ECO:0000256" key="12">
    <source>
        <dbReference type="SAM" id="MobiDB-lite"/>
    </source>
</evidence>
<evidence type="ECO:0000256" key="6">
    <source>
        <dbReference type="ARBA" id="ARBA00023054"/>
    </source>
</evidence>
<feature type="coiled-coil region" evidence="11">
    <location>
        <begin position="126"/>
        <end position="153"/>
    </location>
</feature>
<dbReference type="Xenbase" id="XB-GENE-973224">
    <property type="gene designation" value="sfr1"/>
</dbReference>
<evidence type="ECO:0000256" key="4">
    <source>
        <dbReference type="ARBA" id="ARBA00022763"/>
    </source>
</evidence>
<feature type="compositionally biased region" description="Polar residues" evidence="12">
    <location>
        <begin position="72"/>
        <end position="81"/>
    </location>
</feature>